<dbReference type="OrthoDB" id="10502961at2759"/>
<proteinExistence type="predicted"/>
<sequence>MAALPPTVTHLSWDLFMSSTTPSTGFTLGKPFLTKSGIIMTPIHPRPPTEDPVSCLKPWIQRPIDWWDGVNWDALGWGPNIALEGERFRVRVPVNCGEGLQPPELPSWSFLPYPIFFTDDNRGAPMAEVLRYGYQAQHFERSGGAMWTLRKVVDPWHAKKFLLRLRWPGTEREWMYEVSPDGTYGSIAQGVAKAYDKFLKCDAAKHDWGEYTNHPWYFGRIEISDLRLQALHWVGRKGPEDDPLEIYEADVHMVKNFK</sequence>
<protein>
    <submittedName>
        <fullName evidence="1">Uncharacterized protein</fullName>
    </submittedName>
</protein>
<gene>
    <name evidence="1" type="ORF">L227DRAFT_612571</name>
</gene>
<dbReference type="EMBL" id="ML122273">
    <property type="protein sequence ID" value="RPD58811.1"/>
    <property type="molecule type" value="Genomic_DNA"/>
</dbReference>
<accession>A0A5C2S566</accession>
<keyword evidence="2" id="KW-1185">Reference proteome</keyword>
<organism evidence="1 2">
    <name type="scientific">Lentinus tigrinus ALCF2SS1-6</name>
    <dbReference type="NCBI Taxonomy" id="1328759"/>
    <lineage>
        <taxon>Eukaryota</taxon>
        <taxon>Fungi</taxon>
        <taxon>Dikarya</taxon>
        <taxon>Basidiomycota</taxon>
        <taxon>Agaricomycotina</taxon>
        <taxon>Agaricomycetes</taxon>
        <taxon>Polyporales</taxon>
        <taxon>Polyporaceae</taxon>
        <taxon>Lentinus</taxon>
    </lineage>
</organism>
<name>A0A5C2S566_9APHY</name>
<evidence type="ECO:0000313" key="2">
    <source>
        <dbReference type="Proteomes" id="UP000313359"/>
    </source>
</evidence>
<evidence type="ECO:0000313" key="1">
    <source>
        <dbReference type="EMBL" id="RPD58811.1"/>
    </source>
</evidence>
<reference evidence="1" key="1">
    <citation type="journal article" date="2018" name="Genome Biol. Evol.">
        <title>Genomics and development of Lentinus tigrinus, a white-rot wood-decaying mushroom with dimorphic fruiting bodies.</title>
        <authorList>
            <person name="Wu B."/>
            <person name="Xu Z."/>
            <person name="Knudson A."/>
            <person name="Carlson A."/>
            <person name="Chen N."/>
            <person name="Kovaka S."/>
            <person name="LaButti K."/>
            <person name="Lipzen A."/>
            <person name="Pennachio C."/>
            <person name="Riley R."/>
            <person name="Schakwitz W."/>
            <person name="Umezawa K."/>
            <person name="Ohm R.A."/>
            <person name="Grigoriev I.V."/>
            <person name="Nagy L.G."/>
            <person name="Gibbons J."/>
            <person name="Hibbett D."/>
        </authorList>
    </citation>
    <scope>NUCLEOTIDE SEQUENCE [LARGE SCALE GENOMIC DNA]</scope>
    <source>
        <strain evidence="1">ALCF2SS1-6</strain>
    </source>
</reference>
<dbReference type="AlphaFoldDB" id="A0A5C2S566"/>
<dbReference type="Proteomes" id="UP000313359">
    <property type="component" value="Unassembled WGS sequence"/>
</dbReference>